<dbReference type="GO" id="GO:0008270">
    <property type="term" value="F:zinc ion binding"/>
    <property type="evidence" value="ECO:0007669"/>
    <property type="project" value="UniProtKB-UniRule"/>
</dbReference>
<organism evidence="14">
    <name type="scientific">Salvia splendens</name>
    <name type="common">Scarlet sage</name>
    <dbReference type="NCBI Taxonomy" id="180675"/>
    <lineage>
        <taxon>Eukaryota</taxon>
        <taxon>Viridiplantae</taxon>
        <taxon>Streptophyta</taxon>
        <taxon>Embryophyta</taxon>
        <taxon>Tracheophyta</taxon>
        <taxon>Spermatophyta</taxon>
        <taxon>Magnoliopsida</taxon>
        <taxon>eudicotyledons</taxon>
        <taxon>Gunneridae</taxon>
        <taxon>Pentapetalae</taxon>
        <taxon>asterids</taxon>
        <taxon>lamiids</taxon>
        <taxon>Lamiales</taxon>
        <taxon>Lamiaceae</taxon>
        <taxon>Nepetoideae</taxon>
        <taxon>Mentheae</taxon>
        <taxon>Salviinae</taxon>
        <taxon>Salvia</taxon>
        <taxon>Salvia subgen. Calosphace</taxon>
        <taxon>core Calosphace</taxon>
    </lineage>
</organism>
<dbReference type="PANTHER" id="PTHR21497">
    <property type="entry name" value="UBIQUITIN LIGASE E3 ALPHA-RELATED"/>
    <property type="match status" value="1"/>
</dbReference>
<dbReference type="CDD" id="cd16482">
    <property type="entry name" value="RING-H2_UBR1-like"/>
    <property type="match status" value="1"/>
</dbReference>
<dbReference type="InterPro" id="IPR036390">
    <property type="entry name" value="WH_DNA-bd_sf"/>
</dbReference>
<dbReference type="GO" id="GO:0071596">
    <property type="term" value="P:ubiquitin-dependent protein catabolic process via the N-end rule pathway"/>
    <property type="evidence" value="ECO:0007669"/>
    <property type="project" value="UniProtKB-UniRule"/>
</dbReference>
<evidence type="ECO:0000256" key="1">
    <source>
        <dbReference type="ARBA" id="ARBA00000900"/>
    </source>
</evidence>
<evidence type="ECO:0000256" key="10">
    <source>
        <dbReference type="RuleBase" id="RU366018"/>
    </source>
</evidence>
<dbReference type="FunFam" id="2.10.110.30:FF:000002">
    <property type="entry name" value="Putative e3 ubiquitin-protein ligase ubr3"/>
    <property type="match status" value="1"/>
</dbReference>
<dbReference type="PROSITE" id="PS51157">
    <property type="entry name" value="ZF_UBR"/>
    <property type="match status" value="1"/>
</dbReference>
<feature type="zinc finger region" description="UBR-type" evidence="9">
    <location>
        <begin position="102"/>
        <end position="172"/>
    </location>
</feature>
<comment type="caution">
    <text evidence="14">The sequence shown here is derived from an EMBL/GenBank/DDBJ whole genome shotgun (WGS) entry which is preliminary data.</text>
</comment>
<protein>
    <recommendedName>
        <fullName evidence="10">E3 ubiquitin-protein ligase</fullName>
        <ecNumber evidence="10">2.3.2.27</ecNumber>
    </recommendedName>
</protein>
<dbReference type="EMBL" id="PNBA02000002">
    <property type="protein sequence ID" value="KAG6434370.1"/>
    <property type="molecule type" value="Genomic_DNA"/>
</dbReference>
<dbReference type="InterPro" id="IPR055194">
    <property type="entry name" value="UBR1-like_WH"/>
</dbReference>
<evidence type="ECO:0000256" key="9">
    <source>
        <dbReference type="PROSITE-ProRule" id="PRU00508"/>
    </source>
</evidence>
<feature type="transmembrane region" description="Helical" evidence="12">
    <location>
        <begin position="2106"/>
        <end position="2129"/>
    </location>
</feature>
<evidence type="ECO:0000256" key="8">
    <source>
        <dbReference type="ARBA" id="ARBA00046341"/>
    </source>
</evidence>
<feature type="transmembrane region" description="Helical" evidence="12">
    <location>
        <begin position="2063"/>
        <end position="2086"/>
    </location>
</feature>
<dbReference type="GO" id="GO:0016567">
    <property type="term" value="P:protein ubiquitination"/>
    <property type="evidence" value="ECO:0007669"/>
    <property type="project" value="UniProtKB-UniRule"/>
</dbReference>
<keyword evidence="5 10" id="KW-0863">Zinc-finger</keyword>
<comment type="function">
    <text evidence="10">Ubiquitin ligase protein which is a component of the N-end rule pathway. Recognizes and binds to proteins bearing specific N-terminal residues that are destabilizing according to the N-end rule, leading to their ubiquitination and subsequent degradation.</text>
</comment>
<dbReference type="Gene3D" id="1.10.10.2670">
    <property type="entry name" value="E3 ubiquitin-protein ligase"/>
    <property type="match status" value="1"/>
</dbReference>
<evidence type="ECO:0000313" key="14">
    <source>
        <dbReference type="EMBL" id="KAG6434370.1"/>
    </source>
</evidence>
<evidence type="ECO:0000256" key="5">
    <source>
        <dbReference type="ARBA" id="ARBA00022771"/>
    </source>
</evidence>
<reference evidence="14" key="2">
    <citation type="submission" date="2020-08" db="EMBL/GenBank/DDBJ databases">
        <title>Plant Genome Project.</title>
        <authorList>
            <person name="Zhang R.-G."/>
        </authorList>
    </citation>
    <scope>NUCLEOTIDE SEQUENCE</scope>
    <source>
        <strain evidence="14">Huo1</strain>
        <tissue evidence="14">Leaf</tissue>
    </source>
</reference>
<accession>A0A8X8YK18</accession>
<proteinExistence type="inferred from homology"/>
<feature type="domain" description="UBR-type" evidence="13">
    <location>
        <begin position="102"/>
        <end position="172"/>
    </location>
</feature>
<keyword evidence="15" id="KW-1185">Reference proteome</keyword>
<dbReference type="SMART" id="SM00396">
    <property type="entry name" value="ZnF_UBR1"/>
    <property type="match status" value="1"/>
</dbReference>
<dbReference type="SUPFAM" id="SSF46785">
    <property type="entry name" value="Winged helix' DNA-binding domain"/>
    <property type="match status" value="1"/>
</dbReference>
<dbReference type="GO" id="GO:0000151">
    <property type="term" value="C:ubiquitin ligase complex"/>
    <property type="evidence" value="ECO:0007669"/>
    <property type="project" value="TreeGrafter"/>
</dbReference>
<dbReference type="GO" id="GO:0005737">
    <property type="term" value="C:cytoplasm"/>
    <property type="evidence" value="ECO:0007669"/>
    <property type="project" value="TreeGrafter"/>
</dbReference>
<evidence type="ECO:0000256" key="6">
    <source>
        <dbReference type="ARBA" id="ARBA00022786"/>
    </source>
</evidence>
<keyword evidence="12" id="KW-0812">Transmembrane</keyword>
<gene>
    <name evidence="14" type="ORF">SASPL_106000</name>
</gene>
<keyword evidence="3 10" id="KW-0808">Transferase</keyword>
<evidence type="ECO:0000259" key="13">
    <source>
        <dbReference type="PROSITE" id="PS51157"/>
    </source>
</evidence>
<evidence type="ECO:0000256" key="3">
    <source>
        <dbReference type="ARBA" id="ARBA00022679"/>
    </source>
</evidence>
<evidence type="ECO:0000256" key="4">
    <source>
        <dbReference type="ARBA" id="ARBA00022723"/>
    </source>
</evidence>
<keyword evidence="7 10" id="KW-0862">Zinc</keyword>
<dbReference type="Gene3D" id="2.10.110.30">
    <property type="match status" value="1"/>
</dbReference>
<evidence type="ECO:0000256" key="12">
    <source>
        <dbReference type="SAM" id="Phobius"/>
    </source>
</evidence>
<dbReference type="CDD" id="cd19673">
    <property type="entry name" value="UBR-box_UBR3"/>
    <property type="match status" value="1"/>
</dbReference>
<sequence length="2139" mass="240610">MATDSPPESAVVMHSDLLIQRLSRLDIPRDKLNLGPRGIVEFARSNRSLIGQLVSAILPAEEEEVDKDAFRESEIWLQWLMFEDEPEVSLEQLEKMSDNERGVCGAVWGNNDIAYRCRTCEHDPTCAICVPCFENGNHKDHDYSVIYTGGGCCDCGDITAWKREGFCSKHKGAEQIQPLPKHVAESLGPVLDSLLIYWKEKLLSARNVSEQSPRVVGHAAEKCAEELTSSVVGMLLDFCKHSESLLSFISQRVYSSAGLLDVLLRYERFMNASVVAKLQELLLKMLGEPIFKYEFSKVFVLYYPCIVTAAINEGTDTAFKKYPLLSTFSVQILTVPTLTPRLVEEMNLLGMLLQCLGSIFAHCSGEDGRLLVNKWAHLYETTIRVVDDIRFVMSHSVVPNYLCQRRRDLVRVWMRLLASVQGMNTQKRETGSHVEDENENVHLPFVLCHSISSILSLQVAGAFSVSVNDDNKTFISIYKQYHEDRDSLRLAKVGRLSQESSVSSITGKGAVDHEVKAADSFPVPSSALWLVYECLRSLESWLGLDNTLGPLSALSLKTSDGSGNNFLALKRTLSRIRRGRHIFESSTSSGFDCGLPVGQLRNCGTDDNIIEGENSSEPEGLRVLSLSDWPDIAYDVGSQEISVHIPLHRLLSMLLRRALKESFGEGSLHVLSTDSVSADHSFVRHSDFLCQILDGSHPCGFSSFVMEHPLRIRVFCAQVHAGMWRSNGDAPLLFSEWYRAVRWSEQGQEPDLFLLQCCAALAPPDLFVQRILERFGLSNYITLNTDQSSEHEPILVAEMLTLLIHIVKERRFCGLTTAECLQRELVYKLAIGDSTRSQLVKSLPRDLSKADEFQEVLDRVAEYSHPSGMTQGMYKLRSSYWKDLDLYHPRWNLRDQQAAEERYLSFCNVSALSAQLPRWTKIYPPLRGIAKIATCKTLLQIVRAVLFYGVFSDKLATPRALDGVLLTALHLLALALDVCQLQKELGDPFCYVGDIIPVLAFASEEIPTSKYGDQSLLSLLVILMRMHEKENAQNFMEAGDFNLSSVVMGLIKAFVALEPACMTKLQKLAPQLANKFSKSISNDNARDMDLSDDSEKRKAKSRERQAAILEKMRAQQSKFLESFNSSNDDEMEDANPEQEVCDSEVSNDSQESAQVTCSLCHDPKSMNPVSYLVLLQHDVILILYYFGMKKSRLLSLVEHGPPLWDRVSRSGKELVLDDKTPSNVLSQSSVPDNSDVTLSQFENMIQSALNDFASIGQPHEVNAFTEYVKARFPTIKNIQLPSVLKDTRDNKTSSFETLEQDMYLSIRRFQSSCSDSCKEAENCSTTGSSTKRSGCAESLLLGKYMAGLSKEPRDNPLASQNGSCSDWMKLKSGVLDPRYDNFGPIDADGIYVSSCGHAVHKVCLDRYLSSLRERFNRRIVFEGGHIVDPEQGEFLCPVCRGLANSVLPVLPGDKTRVPQPPAGSTINFTGVSSHLNFSAAGHSLRLQDALSLLQTAANIAGDQESLKVVPIRKLTIKPNLEHIIRLLCEMYYPKQTKILETGRISHPLIIWDTLKYSLISAEIAARSRKNSLSPNYSIGSLYKELHSSSGFILSLLLDITQSTKTTNPQAVLLRFQGIRLFAKSLMPHANPNGLSSFPAQHGDEDFLDPNPICGEAMCVCGMHDWIAGLSCNMLYILENAELEAEYPDMQLWRQAHEPIIAHDAFSSFMWTLFCLPWPMLSCKESYLSLVHVFYVVSTAQAILACYSTQKSIQIEVEVSYNLISDIHRLIGKHQEAMKFFMSNRANSSHNIYDSIRILTFPYLRRCALLWKLINTSNMMPFGDEAHAWDRSPCTLDDMEYVTNMTEELLEVGELEKMFDIPTLDIIINDEVSRSTVSRWVGHFCEVFEAHKSSQALRCTPAVPFNLMLLPHVYHDLLQRYFKKCCPACGVLMEEPALCLLCGTLCSPNWKTCCRSSTCKTHALDCGAGIGVFLLIRRTTILLQRSARQAPWPSPYLDAFGEEVNILKCGPPIWVDGTRYAHKFNILAPFVLCACALMDVEMHRGKPLFLSQERYAALTHMYEMLSFVILGGDLMFLYDLWLLMGLIEAQRCFEKQQLVPFSCFRPWMLYFVILFVCGYLPTGMHYWLWCSGERRFPPDR</sequence>
<keyword evidence="6 10" id="KW-0833">Ubl conjugation pathway</keyword>
<dbReference type="InterPro" id="IPR003126">
    <property type="entry name" value="Znf_UBR"/>
</dbReference>
<feature type="compositionally biased region" description="Basic and acidic residues" evidence="11">
    <location>
        <begin position="1084"/>
        <end position="1104"/>
    </location>
</feature>
<dbReference type="Pfam" id="PF02207">
    <property type="entry name" value="zf-UBR"/>
    <property type="match status" value="1"/>
</dbReference>
<feature type="region of interest" description="Disordered" evidence="11">
    <location>
        <begin position="1083"/>
        <end position="1104"/>
    </location>
</feature>
<name>A0A8X8YK18_SALSN</name>
<dbReference type="InterPro" id="IPR039164">
    <property type="entry name" value="UBR1-like"/>
</dbReference>
<dbReference type="EC" id="2.3.2.27" evidence="10"/>
<dbReference type="PANTHER" id="PTHR21497:SF53">
    <property type="entry name" value="E3 UBIQUITIN-PROTEIN LIGASE PRT6"/>
    <property type="match status" value="1"/>
</dbReference>
<dbReference type="Pfam" id="PF22960">
    <property type="entry name" value="WHD_UBR1"/>
    <property type="match status" value="1"/>
</dbReference>
<evidence type="ECO:0000256" key="2">
    <source>
        <dbReference type="ARBA" id="ARBA00004906"/>
    </source>
</evidence>
<evidence type="ECO:0000256" key="11">
    <source>
        <dbReference type="SAM" id="MobiDB-lite"/>
    </source>
</evidence>
<evidence type="ECO:0000256" key="7">
    <source>
        <dbReference type="ARBA" id="ARBA00022833"/>
    </source>
</evidence>
<dbReference type="InterPro" id="IPR044046">
    <property type="entry name" value="E3_ligase_UBR-like_C"/>
</dbReference>
<keyword evidence="12" id="KW-1133">Transmembrane helix</keyword>
<keyword evidence="12" id="KW-0472">Membrane</keyword>
<comment type="pathway">
    <text evidence="2 10">Protein modification; protein ubiquitination.</text>
</comment>
<dbReference type="GO" id="GO:0061630">
    <property type="term" value="F:ubiquitin protein ligase activity"/>
    <property type="evidence" value="ECO:0007669"/>
    <property type="project" value="UniProtKB-UniRule"/>
</dbReference>
<dbReference type="Proteomes" id="UP000298416">
    <property type="component" value="Unassembled WGS sequence"/>
</dbReference>
<comment type="similarity">
    <text evidence="8 10">Belongs to the E3 ubiquitin-protein ligase UBR1-like family.</text>
</comment>
<dbReference type="Pfam" id="PF18995">
    <property type="entry name" value="PRT6_C"/>
    <property type="match status" value="1"/>
</dbReference>
<comment type="catalytic activity">
    <reaction evidence="1 10">
        <text>S-ubiquitinyl-[E2 ubiquitin-conjugating enzyme]-L-cysteine + [acceptor protein]-L-lysine = [E2 ubiquitin-conjugating enzyme]-L-cysteine + N(6)-ubiquitinyl-[acceptor protein]-L-lysine.</text>
        <dbReference type="EC" id="2.3.2.27"/>
    </reaction>
</comment>
<dbReference type="InterPro" id="IPR042065">
    <property type="entry name" value="E3_ELL-like"/>
</dbReference>
<keyword evidence="4 10" id="KW-0479">Metal-binding</keyword>
<reference evidence="14" key="1">
    <citation type="submission" date="2018-01" db="EMBL/GenBank/DDBJ databases">
        <authorList>
            <person name="Mao J.F."/>
        </authorList>
    </citation>
    <scope>NUCLEOTIDE SEQUENCE</scope>
    <source>
        <strain evidence="14">Huo1</strain>
        <tissue evidence="14">Leaf</tissue>
    </source>
</reference>
<evidence type="ECO:0000313" key="15">
    <source>
        <dbReference type="Proteomes" id="UP000298416"/>
    </source>
</evidence>